<evidence type="ECO:0000313" key="2">
    <source>
        <dbReference type="Proteomes" id="UP001583177"/>
    </source>
</evidence>
<evidence type="ECO:0000313" key="1">
    <source>
        <dbReference type="EMBL" id="KAL1848330.1"/>
    </source>
</evidence>
<accession>A0ABR3VY82</accession>
<comment type="caution">
    <text evidence="1">The sequence shown here is derived from an EMBL/GenBank/DDBJ whole genome shotgun (WGS) entry which is preliminary data.</text>
</comment>
<gene>
    <name evidence="1" type="ORF">Daus18300_013656</name>
</gene>
<organism evidence="1 2">
    <name type="scientific">Diaporthe australafricana</name>
    <dbReference type="NCBI Taxonomy" id="127596"/>
    <lineage>
        <taxon>Eukaryota</taxon>
        <taxon>Fungi</taxon>
        <taxon>Dikarya</taxon>
        <taxon>Ascomycota</taxon>
        <taxon>Pezizomycotina</taxon>
        <taxon>Sordariomycetes</taxon>
        <taxon>Sordariomycetidae</taxon>
        <taxon>Diaporthales</taxon>
        <taxon>Diaporthaceae</taxon>
        <taxon>Diaporthe</taxon>
    </lineage>
</organism>
<dbReference type="Proteomes" id="UP001583177">
    <property type="component" value="Unassembled WGS sequence"/>
</dbReference>
<protein>
    <submittedName>
        <fullName evidence="1">Uncharacterized protein</fullName>
    </submittedName>
</protein>
<sequence>MAPLIDTFVPSSTYNTLPLISQVAGAPTDHSQDLQDLRELLSKHNAPEGVSVRLIHQHFNTNEGEVMVFDNIPVPGHGAVQIMKSVIPPTNSKLRGIHYFVDANASLQAYEYGNHEVPDMSGLESFLAEFCGLVSERGLQYKFGLKLQREDDTSDQTGWTEYELHAKRGTIMFPNGMPMPDGESDYSVTTEWKAILNELPRTCKHTTTCRHGRSTCKHCKHCNSHPDESLVNDDDETGVCLGGQKILPGTPVHAIVDRIIAAF</sequence>
<reference evidence="1 2" key="1">
    <citation type="journal article" date="2024" name="IMA Fungus">
        <title>IMA Genome - F19 : A genome assembly and annotation guide to empower mycologists, including annotated draft genome sequences of Ceratocystis pirilliformis, Diaporthe australafricana, Fusarium ophioides, Paecilomyces lecythidis, and Sporothrix stenoceras.</title>
        <authorList>
            <person name="Aylward J."/>
            <person name="Wilson A.M."/>
            <person name="Visagie C.M."/>
            <person name="Spraker J."/>
            <person name="Barnes I."/>
            <person name="Buitendag C."/>
            <person name="Ceriani C."/>
            <person name="Del Mar Angel L."/>
            <person name="du Plessis D."/>
            <person name="Fuchs T."/>
            <person name="Gasser K."/>
            <person name="Kramer D."/>
            <person name="Li W."/>
            <person name="Munsamy K."/>
            <person name="Piso A."/>
            <person name="Price J.L."/>
            <person name="Sonnekus B."/>
            <person name="Thomas C."/>
            <person name="van der Nest A."/>
            <person name="van Dijk A."/>
            <person name="van Heerden A."/>
            <person name="van Vuuren N."/>
            <person name="Yilmaz N."/>
            <person name="Duong T.A."/>
            <person name="van der Merwe N.A."/>
            <person name="Wingfield M.J."/>
            <person name="Wingfield B.D."/>
        </authorList>
    </citation>
    <scope>NUCLEOTIDE SEQUENCE [LARGE SCALE GENOMIC DNA]</scope>
    <source>
        <strain evidence="1 2">CMW 18300</strain>
    </source>
</reference>
<dbReference type="EMBL" id="JAWRVE010000221">
    <property type="protein sequence ID" value="KAL1848330.1"/>
    <property type="molecule type" value="Genomic_DNA"/>
</dbReference>
<proteinExistence type="predicted"/>
<name>A0ABR3VY82_9PEZI</name>
<keyword evidence="2" id="KW-1185">Reference proteome</keyword>